<dbReference type="AlphaFoldDB" id="A0A7X3JYI3"/>
<sequence>MEASVRIIEKLENGDLKTIDERAWSQAMFTMMEQANFLLVGGKEYEMIEGRLDVENEKLEVLVIPVKKDSE</sequence>
<dbReference type="OrthoDB" id="2629191at2"/>
<dbReference type="EMBL" id="RHLK01000002">
    <property type="protein sequence ID" value="MVO98974.1"/>
    <property type="molecule type" value="Genomic_DNA"/>
</dbReference>
<comment type="caution">
    <text evidence="1">The sequence shown here is derived from an EMBL/GenBank/DDBJ whole genome shotgun (WGS) entry which is preliminary data.</text>
</comment>
<evidence type="ECO:0000313" key="1">
    <source>
        <dbReference type="EMBL" id="MVO98974.1"/>
    </source>
</evidence>
<dbReference type="RefSeq" id="WP_157333580.1">
    <property type="nucleotide sequence ID" value="NZ_RHLK01000002.1"/>
</dbReference>
<keyword evidence="2" id="KW-1185">Reference proteome</keyword>
<protein>
    <submittedName>
        <fullName evidence="1">Uncharacterized protein</fullName>
    </submittedName>
</protein>
<gene>
    <name evidence="1" type="ORF">EDM21_05465</name>
</gene>
<dbReference type="Proteomes" id="UP000490800">
    <property type="component" value="Unassembled WGS sequence"/>
</dbReference>
<name>A0A7X3JYI3_9BACL</name>
<accession>A0A7X3JYI3</accession>
<evidence type="ECO:0000313" key="2">
    <source>
        <dbReference type="Proteomes" id="UP000490800"/>
    </source>
</evidence>
<reference evidence="1 2" key="1">
    <citation type="journal article" date="2019" name="Microorganisms">
        <title>Paenibacillus lutrae sp. nov., A Chitinolytic Species Isolated from A River Otter in Castril Natural Park, Granada, Spain.</title>
        <authorList>
            <person name="Rodriguez M."/>
            <person name="Reina J.C."/>
            <person name="Bejar V."/>
            <person name="Llamas I."/>
        </authorList>
    </citation>
    <scope>NUCLEOTIDE SEQUENCE [LARGE SCALE GENOMIC DNA]</scope>
    <source>
        <strain evidence="1 2">N10</strain>
    </source>
</reference>
<organism evidence="1 2">
    <name type="scientific">Paenibacillus lutrae</name>
    <dbReference type="NCBI Taxonomy" id="2078573"/>
    <lineage>
        <taxon>Bacteria</taxon>
        <taxon>Bacillati</taxon>
        <taxon>Bacillota</taxon>
        <taxon>Bacilli</taxon>
        <taxon>Bacillales</taxon>
        <taxon>Paenibacillaceae</taxon>
        <taxon>Paenibacillus</taxon>
    </lineage>
</organism>
<proteinExistence type="predicted"/>